<dbReference type="SUPFAM" id="SSF51206">
    <property type="entry name" value="cAMP-binding domain-like"/>
    <property type="match status" value="1"/>
</dbReference>
<organism evidence="2 3">
    <name type="scientific">Paradesertivirga mongoliensis</name>
    <dbReference type="NCBI Taxonomy" id="2100740"/>
    <lineage>
        <taxon>Bacteria</taxon>
        <taxon>Pseudomonadati</taxon>
        <taxon>Bacteroidota</taxon>
        <taxon>Sphingobacteriia</taxon>
        <taxon>Sphingobacteriales</taxon>
        <taxon>Sphingobacteriaceae</taxon>
        <taxon>Paradesertivirga</taxon>
    </lineage>
</organism>
<sequence>MKENFRSFCESIISFNDEEWQAMEKCLSIKRLRKNEHFLLEGEVCYRMGFVTEGFTRLYFLVDGEEVTKDFCFENNFTGSVASFQTQRPAQFNVVAMEDTTLITFGFSPLQSLVEKYHCWSNFIRIVLGYFAIRKENREISFLLNSAEQRYMGLVADNPQILQRVALKYIASYLGLSPETVSRIRNKTAHQFHAKLI</sequence>
<dbReference type="InterPro" id="IPR014710">
    <property type="entry name" value="RmlC-like_jellyroll"/>
</dbReference>
<dbReference type="InterPro" id="IPR018490">
    <property type="entry name" value="cNMP-bd_dom_sf"/>
</dbReference>
<evidence type="ECO:0000259" key="1">
    <source>
        <dbReference type="Pfam" id="PF00027"/>
    </source>
</evidence>
<protein>
    <submittedName>
        <fullName evidence="2">Crp/Fnr family transcriptional regulator</fullName>
    </submittedName>
</protein>
<accession>A0ABW4ZSQ5</accession>
<dbReference type="Gene3D" id="2.60.120.10">
    <property type="entry name" value="Jelly Rolls"/>
    <property type="match status" value="1"/>
</dbReference>
<dbReference type="Proteomes" id="UP001597387">
    <property type="component" value="Unassembled WGS sequence"/>
</dbReference>
<keyword evidence="3" id="KW-1185">Reference proteome</keyword>
<name>A0ABW4ZSQ5_9SPHI</name>
<dbReference type="Pfam" id="PF00027">
    <property type="entry name" value="cNMP_binding"/>
    <property type="match status" value="1"/>
</dbReference>
<dbReference type="CDD" id="cd00038">
    <property type="entry name" value="CAP_ED"/>
    <property type="match status" value="1"/>
</dbReference>
<comment type="caution">
    <text evidence="2">The sequence shown here is derived from an EMBL/GenBank/DDBJ whole genome shotgun (WGS) entry which is preliminary data.</text>
</comment>
<dbReference type="InterPro" id="IPR000595">
    <property type="entry name" value="cNMP-bd_dom"/>
</dbReference>
<feature type="domain" description="Cyclic nucleotide-binding" evidence="1">
    <location>
        <begin position="30"/>
        <end position="117"/>
    </location>
</feature>
<reference evidence="3" key="1">
    <citation type="journal article" date="2019" name="Int. J. Syst. Evol. Microbiol.">
        <title>The Global Catalogue of Microorganisms (GCM) 10K type strain sequencing project: providing services to taxonomists for standard genome sequencing and annotation.</title>
        <authorList>
            <consortium name="The Broad Institute Genomics Platform"/>
            <consortium name="The Broad Institute Genome Sequencing Center for Infectious Disease"/>
            <person name="Wu L."/>
            <person name="Ma J."/>
        </authorList>
    </citation>
    <scope>NUCLEOTIDE SEQUENCE [LARGE SCALE GENOMIC DNA]</scope>
    <source>
        <strain evidence="3">KCTC 42217</strain>
    </source>
</reference>
<dbReference type="EMBL" id="JBHUHZ010000006">
    <property type="protein sequence ID" value="MFD2164572.1"/>
    <property type="molecule type" value="Genomic_DNA"/>
</dbReference>
<evidence type="ECO:0000313" key="3">
    <source>
        <dbReference type="Proteomes" id="UP001597387"/>
    </source>
</evidence>
<dbReference type="RefSeq" id="WP_255901604.1">
    <property type="nucleotide sequence ID" value="NZ_JAFMZO010000002.1"/>
</dbReference>
<evidence type="ECO:0000313" key="2">
    <source>
        <dbReference type="EMBL" id="MFD2164572.1"/>
    </source>
</evidence>
<proteinExistence type="predicted"/>
<gene>
    <name evidence="2" type="ORF">ACFSJU_19355</name>
</gene>